<dbReference type="STRING" id="1440763.BJI69_05555"/>
<accession>A0A0G9HFX1</accession>
<dbReference type="AlphaFoldDB" id="A0A0G9HFX1"/>
<proteinExistence type="predicted"/>
<dbReference type="Gene3D" id="6.10.280.50">
    <property type="match status" value="1"/>
</dbReference>
<reference evidence="2" key="1">
    <citation type="submission" date="2016-09" db="EMBL/GenBank/DDBJ databases">
        <authorList>
            <person name="Lysoe E."/>
        </authorList>
    </citation>
    <scope>NUCLEOTIDE SEQUENCE [LARGE SCALE GENOMIC DNA]</scope>
    <source>
        <strain evidence="2">LJ96T</strain>
    </source>
</reference>
<name>A0A0G9HFX1_9GAMM</name>
<evidence type="ECO:0000313" key="1">
    <source>
        <dbReference type="EMBL" id="APG03434.1"/>
    </source>
</evidence>
<dbReference type="PATRIC" id="fig|1440763.5.peg.540"/>
<evidence type="ECO:0000313" key="2">
    <source>
        <dbReference type="Proteomes" id="UP000182987"/>
    </source>
</evidence>
<dbReference type="KEGG" id="lrz:BJI69_05555"/>
<dbReference type="Pfam" id="PF04325">
    <property type="entry name" value="DUF465"/>
    <property type="match status" value="1"/>
</dbReference>
<dbReference type="InterPro" id="IPR038444">
    <property type="entry name" value="DUF465_sf"/>
</dbReference>
<protein>
    <submittedName>
        <fullName evidence="1">DUF465 domain-containing protein</fullName>
    </submittedName>
</protein>
<dbReference type="InterPro" id="IPR007420">
    <property type="entry name" value="DUF465"/>
</dbReference>
<sequence length="68" mass="7783">MQVPDPAELNKRLSELKVEHRDLDAAIDHLAASISRDELQLTRLKKRKLLLKDAISRIESRLIPDLDA</sequence>
<keyword evidence="2" id="KW-1185">Reference proteome</keyword>
<dbReference type="OrthoDB" id="5787087at2"/>
<gene>
    <name evidence="1" type="ORF">BJI69_05555</name>
</gene>
<dbReference type="RefSeq" id="WP_046966511.1">
    <property type="nucleotide sequence ID" value="NZ_CP017480.1"/>
</dbReference>
<organism evidence="1 2">
    <name type="scientific">Luteibacter rhizovicinus DSM 16549</name>
    <dbReference type="NCBI Taxonomy" id="1440763"/>
    <lineage>
        <taxon>Bacteria</taxon>
        <taxon>Pseudomonadati</taxon>
        <taxon>Pseudomonadota</taxon>
        <taxon>Gammaproteobacteria</taxon>
        <taxon>Lysobacterales</taxon>
        <taxon>Rhodanobacteraceae</taxon>
        <taxon>Luteibacter</taxon>
    </lineage>
</organism>
<dbReference type="EMBL" id="CP017480">
    <property type="protein sequence ID" value="APG03434.1"/>
    <property type="molecule type" value="Genomic_DNA"/>
</dbReference>
<dbReference type="Proteomes" id="UP000182987">
    <property type="component" value="Chromosome"/>
</dbReference>